<protein>
    <recommendedName>
        <fullName evidence="9">Amino acid transporter</fullName>
    </recommendedName>
</protein>
<evidence type="ECO:0000256" key="2">
    <source>
        <dbReference type="ARBA" id="ARBA00022475"/>
    </source>
</evidence>
<feature type="transmembrane region" description="Helical" evidence="6">
    <location>
        <begin position="26"/>
        <end position="47"/>
    </location>
</feature>
<feature type="transmembrane region" description="Helical" evidence="6">
    <location>
        <begin position="335"/>
        <end position="356"/>
    </location>
</feature>
<feature type="transmembrane region" description="Helical" evidence="6">
    <location>
        <begin position="282"/>
        <end position="302"/>
    </location>
</feature>
<evidence type="ECO:0000313" key="8">
    <source>
        <dbReference type="Proteomes" id="UP000240880"/>
    </source>
</evidence>
<feature type="transmembrane region" description="Helical" evidence="6">
    <location>
        <begin position="121"/>
        <end position="140"/>
    </location>
</feature>
<keyword evidence="2" id="KW-1003">Cell membrane</keyword>
<dbReference type="GO" id="GO:0022857">
    <property type="term" value="F:transmembrane transporter activity"/>
    <property type="evidence" value="ECO:0007669"/>
    <property type="project" value="InterPro"/>
</dbReference>
<dbReference type="InterPro" id="IPR050367">
    <property type="entry name" value="APC_superfamily"/>
</dbReference>
<feature type="transmembrane region" description="Helical" evidence="6">
    <location>
        <begin position="397"/>
        <end position="418"/>
    </location>
</feature>
<reference evidence="7 8" key="1">
    <citation type="submission" date="2017-04" db="EMBL/GenBank/DDBJ databases">
        <title>Novel microbial lineages endemic to geothermal iron-oxide mats fill important gaps in the evolutionary history of Archaea.</title>
        <authorList>
            <person name="Jay Z.J."/>
            <person name="Beam J.P."/>
            <person name="Dlakic M."/>
            <person name="Rusch D.B."/>
            <person name="Kozubal M.A."/>
            <person name="Inskeep W.P."/>
        </authorList>
    </citation>
    <scope>NUCLEOTIDE SEQUENCE [LARGE SCALE GENOMIC DNA]</scope>
    <source>
        <strain evidence="7">OSP_D</strain>
    </source>
</reference>
<organism evidence="7 8">
    <name type="scientific">Candidatus Marsarchaeota G1 archaeon OSP_D</name>
    <dbReference type="NCBI Taxonomy" id="1978155"/>
    <lineage>
        <taxon>Archaea</taxon>
        <taxon>Candidatus Marsarchaeota</taxon>
        <taxon>Candidatus Marsarchaeota group 1</taxon>
    </lineage>
</organism>
<keyword evidence="4 6" id="KW-1133">Transmembrane helix</keyword>
<dbReference type="PANTHER" id="PTHR42770">
    <property type="entry name" value="AMINO ACID TRANSPORTER-RELATED"/>
    <property type="match status" value="1"/>
</dbReference>
<dbReference type="GO" id="GO:0005886">
    <property type="term" value="C:plasma membrane"/>
    <property type="evidence" value="ECO:0007669"/>
    <property type="project" value="UniProtKB-SubCell"/>
</dbReference>
<dbReference type="AlphaFoldDB" id="A0A2R6A813"/>
<dbReference type="Gene3D" id="1.20.1740.10">
    <property type="entry name" value="Amino acid/polyamine transporter I"/>
    <property type="match status" value="1"/>
</dbReference>
<dbReference type="PIRSF" id="PIRSF006060">
    <property type="entry name" value="AA_transporter"/>
    <property type="match status" value="1"/>
</dbReference>
<evidence type="ECO:0000256" key="3">
    <source>
        <dbReference type="ARBA" id="ARBA00022692"/>
    </source>
</evidence>
<comment type="subcellular location">
    <subcellularLocation>
        <location evidence="1">Cell membrane</location>
        <topology evidence="1">Multi-pass membrane protein</topology>
    </subcellularLocation>
</comment>
<sequence length="536" mass="59555">MGKPAPKIFAREATGLVKEVGGWSSFLANWMLVTGGVPIFILQYYYVYPGANFELAFLLSFLPTLALAGMYTIFSLSMPRSGGDYIFVSRGLHPFLGFVNSFSLYAGYLLSGGVYSTFLAYYFVYELFTLGIFGHNSSLINLASSLESPTSLFVIALIILLISFGIAVVRPRYAWGAIFWIGVVSMVCTLVMFVVLATINQASFAQSYNNFVTTQNQTLSSLGIANLTTYQQTIQVGGWSPPKSVIGASLSAYALAWYSYTWYTLPSTWAGEIKQARKNIPIAILWAVVWIAVYYILFLWLVNRAFGQPFLTSWSALTMNSNYLLPVDVNLFVPFFTYIMYPSAILSVILLLAFFLPNFMSNPPLLISGTRYMFAWSFDRVLPERISAVSERLRTPVLATVIALLVNIPGAVIASFYPSATPSAIVPLFTFGYILPALAGISFPFLRKELYEAVFVVKRKILGLPVITWLGIVCLVSLAVGTYSLFIGGFMNFKLPDYVFYYSVYSIGALIFVASYLIRRRQGVNLSLAFKEIPPE</sequence>
<feature type="transmembrane region" description="Helical" evidence="6">
    <location>
        <begin position="53"/>
        <end position="74"/>
    </location>
</feature>
<evidence type="ECO:0000256" key="4">
    <source>
        <dbReference type="ARBA" id="ARBA00022989"/>
    </source>
</evidence>
<accession>A0A2R6A813</accession>
<gene>
    <name evidence="7" type="ORF">B9Q01_07935</name>
</gene>
<feature type="transmembrane region" description="Helical" evidence="6">
    <location>
        <begin position="95"/>
        <end position="115"/>
    </location>
</feature>
<proteinExistence type="predicted"/>
<evidence type="ECO:0000256" key="6">
    <source>
        <dbReference type="SAM" id="Phobius"/>
    </source>
</evidence>
<dbReference type="InterPro" id="IPR002293">
    <property type="entry name" value="AA/rel_permease1"/>
</dbReference>
<evidence type="ECO:0000313" key="7">
    <source>
        <dbReference type="EMBL" id="PSN82477.1"/>
    </source>
</evidence>
<dbReference type="Proteomes" id="UP000240880">
    <property type="component" value="Unassembled WGS sequence"/>
</dbReference>
<keyword evidence="3 6" id="KW-0812">Transmembrane</keyword>
<feature type="transmembrane region" description="Helical" evidence="6">
    <location>
        <begin position="177"/>
        <end position="199"/>
    </location>
</feature>
<evidence type="ECO:0000256" key="5">
    <source>
        <dbReference type="ARBA" id="ARBA00023136"/>
    </source>
</evidence>
<feature type="transmembrane region" description="Helical" evidence="6">
    <location>
        <begin position="466"/>
        <end position="487"/>
    </location>
</feature>
<feature type="transmembrane region" description="Helical" evidence="6">
    <location>
        <begin position="424"/>
        <end position="446"/>
    </location>
</feature>
<dbReference type="Pfam" id="PF13520">
    <property type="entry name" value="AA_permease_2"/>
    <property type="match status" value="1"/>
</dbReference>
<keyword evidence="5 6" id="KW-0472">Membrane</keyword>
<name>A0A2R6A813_9ARCH</name>
<evidence type="ECO:0000256" key="1">
    <source>
        <dbReference type="ARBA" id="ARBA00004651"/>
    </source>
</evidence>
<dbReference type="EMBL" id="NEXC01000071">
    <property type="protein sequence ID" value="PSN82477.1"/>
    <property type="molecule type" value="Genomic_DNA"/>
</dbReference>
<feature type="transmembrane region" description="Helical" evidence="6">
    <location>
        <begin position="499"/>
        <end position="518"/>
    </location>
</feature>
<dbReference type="PANTHER" id="PTHR42770:SF7">
    <property type="entry name" value="MEMBRANE PROTEIN"/>
    <property type="match status" value="1"/>
</dbReference>
<evidence type="ECO:0008006" key="9">
    <source>
        <dbReference type="Google" id="ProtNLM"/>
    </source>
</evidence>
<feature type="transmembrane region" description="Helical" evidence="6">
    <location>
        <begin position="152"/>
        <end position="171"/>
    </location>
</feature>
<comment type="caution">
    <text evidence="7">The sequence shown here is derived from an EMBL/GenBank/DDBJ whole genome shotgun (WGS) entry which is preliminary data.</text>
</comment>